<dbReference type="SUPFAM" id="SSF48452">
    <property type="entry name" value="TPR-like"/>
    <property type="match status" value="1"/>
</dbReference>
<accession>A0AA39TL06</accession>
<evidence type="ECO:0000313" key="2">
    <source>
        <dbReference type="EMBL" id="KAK0611224.1"/>
    </source>
</evidence>
<dbReference type="InterPro" id="IPR027417">
    <property type="entry name" value="P-loop_NTPase"/>
</dbReference>
<dbReference type="EMBL" id="JAULSU010000007">
    <property type="protein sequence ID" value="KAK0611224.1"/>
    <property type="molecule type" value="Genomic_DNA"/>
</dbReference>
<dbReference type="Proteomes" id="UP001175000">
    <property type="component" value="Unassembled WGS sequence"/>
</dbReference>
<protein>
    <submittedName>
        <fullName evidence="2">P-loop containing nucleoside triphosphate hydrolase protein</fullName>
    </submittedName>
</protein>
<evidence type="ECO:0000313" key="3">
    <source>
        <dbReference type="Proteomes" id="UP001175000"/>
    </source>
</evidence>
<proteinExistence type="predicted"/>
<dbReference type="InterPro" id="IPR019734">
    <property type="entry name" value="TPR_rpt"/>
</dbReference>
<dbReference type="SUPFAM" id="SSF52540">
    <property type="entry name" value="P-loop containing nucleoside triphosphate hydrolases"/>
    <property type="match status" value="1"/>
</dbReference>
<dbReference type="Gene3D" id="3.40.50.300">
    <property type="entry name" value="P-loop containing nucleotide triphosphate hydrolases"/>
    <property type="match status" value="1"/>
</dbReference>
<dbReference type="GO" id="GO:0016787">
    <property type="term" value="F:hydrolase activity"/>
    <property type="evidence" value="ECO:0007669"/>
    <property type="project" value="UniProtKB-KW"/>
</dbReference>
<reference evidence="2" key="1">
    <citation type="submission" date="2023-06" db="EMBL/GenBank/DDBJ databases">
        <title>Genome-scale phylogeny and comparative genomics of the fungal order Sordariales.</title>
        <authorList>
            <consortium name="Lawrence Berkeley National Laboratory"/>
            <person name="Hensen N."/>
            <person name="Bonometti L."/>
            <person name="Westerberg I."/>
            <person name="Brannstrom I.O."/>
            <person name="Guillou S."/>
            <person name="Cros-Aarteil S."/>
            <person name="Calhoun S."/>
            <person name="Haridas S."/>
            <person name="Kuo A."/>
            <person name="Mondo S."/>
            <person name="Pangilinan J."/>
            <person name="Riley R."/>
            <person name="Labutti K."/>
            <person name="Andreopoulos B."/>
            <person name="Lipzen A."/>
            <person name="Chen C."/>
            <person name="Yanf M."/>
            <person name="Daum C."/>
            <person name="Ng V."/>
            <person name="Clum A."/>
            <person name="Steindorff A."/>
            <person name="Ohm R."/>
            <person name="Martin F."/>
            <person name="Silar P."/>
            <person name="Natvig D."/>
            <person name="Lalanne C."/>
            <person name="Gautier V."/>
            <person name="Ament-Velasquez S.L."/>
            <person name="Kruys A."/>
            <person name="Hutchinson M.I."/>
            <person name="Powell A.J."/>
            <person name="Barry K."/>
            <person name="Miller A.N."/>
            <person name="Grigoriev I.V."/>
            <person name="Debuchy R."/>
            <person name="Gladieux P."/>
            <person name="Thoren M.H."/>
            <person name="Johannesson H."/>
        </authorList>
    </citation>
    <scope>NUCLEOTIDE SEQUENCE</scope>
    <source>
        <strain evidence="2">CBS 606.72</strain>
    </source>
</reference>
<dbReference type="InterPro" id="IPR056681">
    <property type="entry name" value="DUF7779"/>
</dbReference>
<organism evidence="2 3">
    <name type="scientific">Immersiella caudata</name>
    <dbReference type="NCBI Taxonomy" id="314043"/>
    <lineage>
        <taxon>Eukaryota</taxon>
        <taxon>Fungi</taxon>
        <taxon>Dikarya</taxon>
        <taxon>Ascomycota</taxon>
        <taxon>Pezizomycotina</taxon>
        <taxon>Sordariomycetes</taxon>
        <taxon>Sordariomycetidae</taxon>
        <taxon>Sordariales</taxon>
        <taxon>Lasiosphaeriaceae</taxon>
        <taxon>Immersiella</taxon>
    </lineage>
</organism>
<dbReference type="PANTHER" id="PTHR47691">
    <property type="entry name" value="REGULATOR-RELATED"/>
    <property type="match status" value="1"/>
</dbReference>
<dbReference type="PANTHER" id="PTHR47691:SF3">
    <property type="entry name" value="HTH-TYPE TRANSCRIPTIONAL REGULATOR RV0890C-RELATED"/>
    <property type="match status" value="1"/>
</dbReference>
<evidence type="ECO:0000259" key="1">
    <source>
        <dbReference type="Pfam" id="PF25000"/>
    </source>
</evidence>
<keyword evidence="2" id="KW-0378">Hydrolase</keyword>
<dbReference type="AlphaFoldDB" id="A0AA39TL06"/>
<feature type="domain" description="DUF7779" evidence="1">
    <location>
        <begin position="347"/>
        <end position="440"/>
    </location>
</feature>
<dbReference type="Pfam" id="PF13424">
    <property type="entry name" value="TPR_12"/>
    <property type="match status" value="1"/>
</dbReference>
<sequence length="808" mass="90365">MDHLEISKFPTRGHPLFAEIMAVLNGVLANHRHVQMLEGRTYQDGETQTFDRTLEAFISSSGLSTMLPYRRPRQLQLPCRSVLPHKNNVNFVGREDVLSQIYSALRPDKTDGPSNTQSVFVLCGLGGVGKTQIALRFAAEYMHCFQVVLFAHADKPESLLDDFVNFAVKLGLVDENEPDQLHSPTDIPWLLILDNADNPGRSLAKFRPASKRGAILFTTRAQSLAVEFGCQILPPLRQSEGIDLLIKLTGRQSIETSSTGTNALDDGSCDGQQEDREAAKQIVHRLGGLPLGIYSAALLIVNDCCSFTEFLAAYDYRDLFASAEDGCLFRDPNGGQYSHSLQTVWSMNFETLPEDSLHLLNVVSFFNPDTIELGMLGSGAETAFKAGESGWAFVSDPKKLIRQKGKLLKSSLLYQSHDNKSLSMHRLVQAACHQRMSSSERQRAFHKASRLLHHVWPVAPRKNRHRPDLWSAQGGLIQHVSSLCGFYEVSQREDAAPLVGTMEFAALLYNASWYNYERGTFENLEHLLSGAEHCCLQLDGCELILADIYGARASVATETNQPSLALENFKLQHKAIDAATSQGMITLPDIRFCFGLGGMGNGIHGMGLYQDAEQWYRKCLRAFEGLDADQRMYGGNLAFCLIWQGKLDEAQRVIDPIIKSAPDRGFRTGYIMYPLGNLQIAKGDLDSASKTHSDALKIYQQTLGDKHHRTADLFHKVAWHHHSRKEYARAVDLLNQALTIFNARPSWYRNERARTKYKLGCVLQDTGRLAEGTKLINEAEELRREILGAKVPPGEEKDFDSLVMFWSR</sequence>
<name>A0AA39TL06_9PEZI</name>
<comment type="caution">
    <text evidence="2">The sequence shown here is derived from an EMBL/GenBank/DDBJ whole genome shotgun (WGS) entry which is preliminary data.</text>
</comment>
<dbReference type="Pfam" id="PF25000">
    <property type="entry name" value="DUF7779"/>
    <property type="match status" value="1"/>
</dbReference>
<dbReference type="Gene3D" id="1.25.40.10">
    <property type="entry name" value="Tetratricopeptide repeat domain"/>
    <property type="match status" value="2"/>
</dbReference>
<dbReference type="SMART" id="SM00028">
    <property type="entry name" value="TPR"/>
    <property type="match status" value="4"/>
</dbReference>
<dbReference type="InterPro" id="IPR011990">
    <property type="entry name" value="TPR-like_helical_dom_sf"/>
</dbReference>
<keyword evidence="3" id="KW-1185">Reference proteome</keyword>
<gene>
    <name evidence="2" type="ORF">B0T14DRAFT_594274</name>
</gene>